<name>A0A0K2VBS6_LEPSM</name>
<proteinExistence type="predicted"/>
<organism evidence="1">
    <name type="scientific">Lepeophtheirus salmonis</name>
    <name type="common">Salmon louse</name>
    <name type="synonym">Caligus salmonis</name>
    <dbReference type="NCBI Taxonomy" id="72036"/>
    <lineage>
        <taxon>Eukaryota</taxon>
        <taxon>Metazoa</taxon>
        <taxon>Ecdysozoa</taxon>
        <taxon>Arthropoda</taxon>
        <taxon>Crustacea</taxon>
        <taxon>Multicrustacea</taxon>
        <taxon>Hexanauplia</taxon>
        <taxon>Copepoda</taxon>
        <taxon>Siphonostomatoida</taxon>
        <taxon>Caligidae</taxon>
        <taxon>Lepeophtheirus</taxon>
    </lineage>
</organism>
<feature type="non-terminal residue" evidence="1">
    <location>
        <position position="1"/>
    </location>
</feature>
<reference evidence="1" key="1">
    <citation type="submission" date="2014-05" db="EMBL/GenBank/DDBJ databases">
        <authorList>
            <person name="Chronopoulou M."/>
        </authorList>
    </citation>
    <scope>NUCLEOTIDE SEQUENCE</scope>
    <source>
        <tissue evidence="1">Whole organism</tissue>
    </source>
</reference>
<accession>A0A0K2VBS6</accession>
<dbReference type="EMBL" id="HACA01030000">
    <property type="protein sequence ID" value="CDW47361.1"/>
    <property type="molecule type" value="Transcribed_RNA"/>
</dbReference>
<sequence>RFAHKDSIEQSPWFLALSQRVSLVEHTSHQKLRYSIHWYAPTEGPNLHDKFLLDPCHAHPILFPKTLFLFGYRIGLLAYEQSLSFLFDTYDLR</sequence>
<dbReference type="AlphaFoldDB" id="A0A0K2VBS6"/>
<protein>
    <submittedName>
        <fullName evidence="1">Uncharacterized protein</fullName>
    </submittedName>
</protein>
<evidence type="ECO:0000313" key="1">
    <source>
        <dbReference type="EMBL" id="CDW47361.1"/>
    </source>
</evidence>